<name>A0A7X5UB25_9GAMM</name>
<keyword evidence="2" id="KW-1185">Reference proteome</keyword>
<reference evidence="1 2" key="1">
    <citation type="submission" date="2020-03" db="EMBL/GenBank/DDBJ databases">
        <authorList>
            <person name="Lai Q."/>
        </authorList>
    </citation>
    <scope>NUCLEOTIDE SEQUENCE [LARGE SCALE GENOMIC DNA]</scope>
    <source>
        <strain evidence="1 2">CCUG 25036</strain>
    </source>
</reference>
<proteinExistence type="predicted"/>
<comment type="caution">
    <text evidence="1">The sequence shown here is derived from an EMBL/GenBank/DDBJ whole genome shotgun (WGS) entry which is preliminary data.</text>
</comment>
<dbReference type="Proteomes" id="UP000490980">
    <property type="component" value="Unassembled WGS sequence"/>
</dbReference>
<gene>
    <name evidence="1" type="ORF">HBF25_12635</name>
</gene>
<dbReference type="EMBL" id="JAARLZ010000006">
    <property type="protein sequence ID" value="NII07230.1"/>
    <property type="molecule type" value="Genomic_DNA"/>
</dbReference>
<dbReference type="AlphaFoldDB" id="A0A7X5UB25"/>
<protein>
    <submittedName>
        <fullName evidence="1">Helix-turn-helix domain-containing protein</fullName>
    </submittedName>
</protein>
<organism evidence="1 2">
    <name type="scientific">Luteibacter anthropi</name>
    <dbReference type="NCBI Taxonomy" id="564369"/>
    <lineage>
        <taxon>Bacteria</taxon>
        <taxon>Pseudomonadati</taxon>
        <taxon>Pseudomonadota</taxon>
        <taxon>Gammaproteobacteria</taxon>
        <taxon>Lysobacterales</taxon>
        <taxon>Rhodanobacteraceae</taxon>
        <taxon>Luteibacter</taxon>
    </lineage>
</organism>
<dbReference type="RefSeq" id="WP_166948937.1">
    <property type="nucleotide sequence ID" value="NZ_JAARLZ010000006.1"/>
</dbReference>
<evidence type="ECO:0000313" key="1">
    <source>
        <dbReference type="EMBL" id="NII07230.1"/>
    </source>
</evidence>
<accession>A0A7X5UB25</accession>
<evidence type="ECO:0000313" key="2">
    <source>
        <dbReference type="Proteomes" id="UP000490980"/>
    </source>
</evidence>
<sequence length="83" mass="9338">MDAKTYFVKKDGRLSREGNELRRVADFCDVSPYYLYMVVTGHKTPSPELAANLEHATAGVVDRRVSLPAFRWDAPAKPRKKAA</sequence>